<name>A0ABT5L3Z7_9ALTE</name>
<evidence type="ECO:0000313" key="5">
    <source>
        <dbReference type="EMBL" id="MDC8831770.1"/>
    </source>
</evidence>
<dbReference type="EMBL" id="JAQQXP010000001">
    <property type="protein sequence ID" value="MDC8831770.1"/>
    <property type="molecule type" value="Genomic_DNA"/>
</dbReference>
<dbReference type="InterPro" id="IPR029062">
    <property type="entry name" value="Class_I_gatase-like"/>
</dbReference>
<reference evidence="5 6" key="1">
    <citation type="submission" date="2022-10" db="EMBL/GenBank/DDBJ databases">
        <title>Alteromonas sp. chi3 Genome sequencing.</title>
        <authorList>
            <person name="Park S."/>
        </authorList>
    </citation>
    <scope>NUCLEOTIDE SEQUENCE [LARGE SCALE GENOMIC DNA]</scope>
    <source>
        <strain evidence="6">chi3</strain>
    </source>
</reference>
<proteinExistence type="inferred from homology"/>
<evidence type="ECO:0000313" key="6">
    <source>
        <dbReference type="Proteomes" id="UP001218788"/>
    </source>
</evidence>
<dbReference type="GO" id="GO:0016805">
    <property type="term" value="F:dipeptidase activity"/>
    <property type="evidence" value="ECO:0007669"/>
    <property type="project" value="UniProtKB-KW"/>
</dbReference>
<comment type="similarity">
    <text evidence="1">Belongs to the peptidase S51 family.</text>
</comment>
<evidence type="ECO:0000256" key="4">
    <source>
        <dbReference type="ARBA" id="ARBA00022825"/>
    </source>
</evidence>
<dbReference type="PANTHER" id="PTHR20842:SF0">
    <property type="entry name" value="ALPHA-ASPARTYL DIPEPTIDASE"/>
    <property type="match status" value="1"/>
</dbReference>
<dbReference type="Proteomes" id="UP001218788">
    <property type="component" value="Unassembled WGS sequence"/>
</dbReference>
<gene>
    <name evidence="5" type="primary">pepE</name>
    <name evidence="5" type="ORF">OIK42_13500</name>
</gene>
<organism evidence="5 6">
    <name type="scientific">Alteromonas gilva</name>
    <dbReference type="NCBI Taxonomy" id="2987522"/>
    <lineage>
        <taxon>Bacteria</taxon>
        <taxon>Pseudomonadati</taxon>
        <taxon>Pseudomonadota</taxon>
        <taxon>Gammaproteobacteria</taxon>
        <taxon>Alteromonadales</taxon>
        <taxon>Alteromonadaceae</taxon>
        <taxon>Alteromonas/Salinimonas group</taxon>
        <taxon>Alteromonas</taxon>
    </lineage>
</organism>
<dbReference type="EC" id="3.4.13.21" evidence="5"/>
<comment type="caution">
    <text evidence="5">The sequence shown here is derived from an EMBL/GenBank/DDBJ whole genome shotgun (WGS) entry which is preliminary data.</text>
</comment>
<evidence type="ECO:0000256" key="2">
    <source>
        <dbReference type="ARBA" id="ARBA00022670"/>
    </source>
</evidence>
<dbReference type="SUPFAM" id="SSF52317">
    <property type="entry name" value="Class I glutamine amidotransferase-like"/>
    <property type="match status" value="1"/>
</dbReference>
<keyword evidence="3 5" id="KW-0378">Hydrolase</keyword>
<keyword evidence="6" id="KW-1185">Reference proteome</keyword>
<accession>A0ABT5L3Z7</accession>
<dbReference type="Pfam" id="PF03575">
    <property type="entry name" value="Peptidase_S51"/>
    <property type="match status" value="1"/>
</dbReference>
<evidence type="ECO:0000256" key="1">
    <source>
        <dbReference type="ARBA" id="ARBA00006534"/>
    </source>
</evidence>
<protein>
    <submittedName>
        <fullName evidence="5">Dipeptidase PepE</fullName>
        <ecNumber evidence="5">3.4.13.21</ecNumber>
    </submittedName>
</protein>
<dbReference type="RefSeq" id="WP_273641265.1">
    <property type="nucleotide sequence ID" value="NZ_JAQQXP010000001.1"/>
</dbReference>
<keyword evidence="2" id="KW-0645">Protease</keyword>
<dbReference type="Gene3D" id="3.40.50.880">
    <property type="match status" value="1"/>
</dbReference>
<dbReference type="NCBIfam" id="NF003642">
    <property type="entry name" value="PRK05282.1"/>
    <property type="match status" value="1"/>
</dbReference>
<sequence length="238" mass="26412">MSTQSNYHILMLSSSRMGKEDYLEHAKTLIMSHLDGQREVLFIPFAGVTLDWDDYVKKVSEALPELSITGIHRHNDPLVALQEAKAVLVGGGNTFNLLSELYQQELLVPLQERVAQGMPYIGWSAGSNICGNSIRTTNDMPIIEPPSFAALNFVPCQINPHYTDYQPPNHNGETRDDRLFEFTQLNPDTPVLAIREGTALQYSQGSLTLLGELEGFCFKGANKTPIAPGQELTQYLSS</sequence>
<evidence type="ECO:0000256" key="3">
    <source>
        <dbReference type="ARBA" id="ARBA00022801"/>
    </source>
</evidence>
<dbReference type="InterPro" id="IPR005320">
    <property type="entry name" value="Peptidase_S51"/>
</dbReference>
<dbReference type="PANTHER" id="PTHR20842">
    <property type="entry name" value="PROTEASE S51 ALPHA-ASPARTYL DIPEPTIDASE"/>
    <property type="match status" value="1"/>
</dbReference>
<keyword evidence="5" id="KW-0224">Dipeptidase</keyword>
<keyword evidence="4" id="KW-0720">Serine protease</keyword>
<dbReference type="CDD" id="cd03146">
    <property type="entry name" value="GAT1_Peptidase_E"/>
    <property type="match status" value="1"/>
</dbReference>